<gene>
    <name evidence="2" type="ORF">LTRI10_LOCUS15617</name>
</gene>
<evidence type="ECO:0000256" key="1">
    <source>
        <dbReference type="SAM" id="MobiDB-lite"/>
    </source>
</evidence>
<dbReference type="EMBL" id="OZ034816">
    <property type="protein sequence ID" value="CAL1373698.1"/>
    <property type="molecule type" value="Genomic_DNA"/>
</dbReference>
<feature type="region of interest" description="Disordered" evidence="1">
    <location>
        <begin position="52"/>
        <end position="82"/>
    </location>
</feature>
<keyword evidence="3" id="KW-1185">Reference proteome</keyword>
<reference evidence="2 3" key="1">
    <citation type="submission" date="2024-04" db="EMBL/GenBank/DDBJ databases">
        <authorList>
            <person name="Fracassetti M."/>
        </authorList>
    </citation>
    <scope>NUCLEOTIDE SEQUENCE [LARGE SCALE GENOMIC DNA]</scope>
</reference>
<protein>
    <submittedName>
        <fullName evidence="2">Uncharacterized protein</fullName>
    </submittedName>
</protein>
<dbReference type="Proteomes" id="UP001497516">
    <property type="component" value="Chromosome 3"/>
</dbReference>
<accession>A0AAV2DIJ3</accession>
<name>A0AAV2DIJ3_9ROSI</name>
<organism evidence="2 3">
    <name type="scientific">Linum trigynum</name>
    <dbReference type="NCBI Taxonomy" id="586398"/>
    <lineage>
        <taxon>Eukaryota</taxon>
        <taxon>Viridiplantae</taxon>
        <taxon>Streptophyta</taxon>
        <taxon>Embryophyta</taxon>
        <taxon>Tracheophyta</taxon>
        <taxon>Spermatophyta</taxon>
        <taxon>Magnoliopsida</taxon>
        <taxon>eudicotyledons</taxon>
        <taxon>Gunneridae</taxon>
        <taxon>Pentapetalae</taxon>
        <taxon>rosids</taxon>
        <taxon>fabids</taxon>
        <taxon>Malpighiales</taxon>
        <taxon>Linaceae</taxon>
        <taxon>Linum</taxon>
    </lineage>
</organism>
<sequence length="110" mass="12874">MMKDTLTQLGIPDLPVESKEETKSFGWWSKLTIGGNEAWSDVTISIQQRTYLSDRSRPKGTTRSRKNSGLEPDNIPLKRSFTASIPFQRLDFLTREKDSEREEKRRERER</sequence>
<dbReference type="AlphaFoldDB" id="A0AAV2DIJ3"/>
<proteinExistence type="predicted"/>
<evidence type="ECO:0000313" key="3">
    <source>
        <dbReference type="Proteomes" id="UP001497516"/>
    </source>
</evidence>
<evidence type="ECO:0000313" key="2">
    <source>
        <dbReference type="EMBL" id="CAL1373698.1"/>
    </source>
</evidence>